<dbReference type="STRING" id="966.BTA35_0212075"/>
<accession>A0A1T1H9T9</accession>
<feature type="transmembrane region" description="Helical" evidence="1">
    <location>
        <begin position="254"/>
        <end position="274"/>
    </location>
</feature>
<evidence type="ECO:0000313" key="2">
    <source>
        <dbReference type="EMBL" id="OOV86624.1"/>
    </source>
</evidence>
<dbReference type="Proteomes" id="UP000190064">
    <property type="component" value="Unassembled WGS sequence"/>
</dbReference>
<feature type="transmembrane region" description="Helical" evidence="1">
    <location>
        <begin position="117"/>
        <end position="135"/>
    </location>
</feature>
<dbReference type="InterPro" id="IPR037185">
    <property type="entry name" value="EmrE-like"/>
</dbReference>
<keyword evidence="1" id="KW-0812">Transmembrane</keyword>
<name>A0A1T1H9T9_OCELI</name>
<keyword evidence="3" id="KW-1185">Reference proteome</keyword>
<feature type="transmembrane region" description="Helical" evidence="1">
    <location>
        <begin position="227"/>
        <end position="248"/>
    </location>
</feature>
<proteinExistence type="predicted"/>
<feature type="transmembrane region" description="Helical" evidence="1">
    <location>
        <begin position="281"/>
        <end position="297"/>
    </location>
</feature>
<dbReference type="SUPFAM" id="SSF103481">
    <property type="entry name" value="Multidrug resistance efflux transporter EmrE"/>
    <property type="match status" value="2"/>
</dbReference>
<feature type="transmembrane region" description="Helical" evidence="1">
    <location>
        <begin position="189"/>
        <end position="207"/>
    </location>
</feature>
<dbReference type="EMBL" id="MTSD02000005">
    <property type="protein sequence ID" value="OOV86624.1"/>
    <property type="molecule type" value="Genomic_DNA"/>
</dbReference>
<dbReference type="Gene3D" id="1.10.3730.20">
    <property type="match status" value="2"/>
</dbReference>
<sequence>MSPEALILVLISACLHAGWNLIGKQQSPSQAFFVISTFFGVLLLSPWLWLNPVALPDWKHPFWLWLIFSGFFQAIYLTGLARAYKSGDLSVSYPLARALPVVLVPLCYSLSEQGSQISSGHFPAVILIVAGALLLPLNRLRDWHWRAYLQPSILFVLLAAVGTTGYSLVDAHGINILQKDAGMNPYQAGASYVLLQGMTCLLWLAPWAMFYQEERRQAFRLIQAPKWMIWAGLFIMLTYLMILASFALVDEASFVVAFRQISIVLGVIAGVVLLKEQLSRLRVVSVSLIFFGVVLISL</sequence>
<feature type="transmembrane region" description="Helical" evidence="1">
    <location>
        <begin position="6"/>
        <end position="22"/>
    </location>
</feature>
<comment type="caution">
    <text evidence="2">The sequence shown here is derived from an EMBL/GenBank/DDBJ whole genome shotgun (WGS) entry which is preliminary data.</text>
</comment>
<reference evidence="2" key="1">
    <citation type="submission" date="2017-02" db="EMBL/GenBank/DDBJ databases">
        <title>Draft Genome Sequence of the Salt Water Bacterium Oceanospirillum linum ATCC 11336.</title>
        <authorList>
            <person name="Trachtenberg A.M."/>
            <person name="Carney J.G."/>
            <person name="Linnane J.D."/>
            <person name="Rheaume B.A."/>
            <person name="Pitts N.L."/>
            <person name="Mykles D.L."/>
            <person name="Maclea K.S."/>
        </authorList>
    </citation>
    <scope>NUCLEOTIDE SEQUENCE [LARGE SCALE GENOMIC DNA]</scope>
    <source>
        <strain evidence="2">ATCC 11336</strain>
    </source>
</reference>
<feature type="transmembrane region" description="Helical" evidence="1">
    <location>
        <begin position="62"/>
        <end position="81"/>
    </location>
</feature>
<dbReference type="RefSeq" id="WP_078320072.1">
    <property type="nucleotide sequence ID" value="NZ_FXTS01000006.1"/>
</dbReference>
<keyword evidence="1" id="KW-0472">Membrane</keyword>
<organism evidence="2 3">
    <name type="scientific">Oceanospirillum linum</name>
    <dbReference type="NCBI Taxonomy" id="966"/>
    <lineage>
        <taxon>Bacteria</taxon>
        <taxon>Pseudomonadati</taxon>
        <taxon>Pseudomonadota</taxon>
        <taxon>Gammaproteobacteria</taxon>
        <taxon>Oceanospirillales</taxon>
        <taxon>Oceanospirillaceae</taxon>
        <taxon>Oceanospirillum</taxon>
    </lineage>
</organism>
<evidence type="ECO:0000313" key="3">
    <source>
        <dbReference type="Proteomes" id="UP000190064"/>
    </source>
</evidence>
<feature type="transmembrane region" description="Helical" evidence="1">
    <location>
        <begin position="147"/>
        <end position="169"/>
    </location>
</feature>
<protein>
    <submittedName>
        <fullName evidence="2">Uncharacterized protein</fullName>
    </submittedName>
</protein>
<dbReference type="AlphaFoldDB" id="A0A1T1H9T9"/>
<keyword evidence="1" id="KW-1133">Transmembrane helix</keyword>
<evidence type="ECO:0000256" key="1">
    <source>
        <dbReference type="SAM" id="Phobius"/>
    </source>
</evidence>
<gene>
    <name evidence="2" type="ORF">BTA35_0212075</name>
</gene>
<feature type="transmembrane region" description="Helical" evidence="1">
    <location>
        <begin position="31"/>
        <end position="50"/>
    </location>
</feature>